<dbReference type="EMBL" id="KV722443">
    <property type="protein sequence ID" value="OCH88797.1"/>
    <property type="molecule type" value="Genomic_DNA"/>
</dbReference>
<dbReference type="Proteomes" id="UP000250043">
    <property type="component" value="Unassembled WGS sequence"/>
</dbReference>
<evidence type="ECO:0000313" key="2">
    <source>
        <dbReference type="Proteomes" id="UP000250043"/>
    </source>
</evidence>
<evidence type="ECO:0000313" key="1">
    <source>
        <dbReference type="EMBL" id="OCH88797.1"/>
    </source>
</evidence>
<gene>
    <name evidence="1" type="ORF">OBBRIDRAFT_794887</name>
</gene>
<dbReference type="AlphaFoldDB" id="A0A8E2DJ03"/>
<accession>A0A8E2DJ03</accession>
<organism evidence="1 2">
    <name type="scientific">Obba rivulosa</name>
    <dbReference type="NCBI Taxonomy" id="1052685"/>
    <lineage>
        <taxon>Eukaryota</taxon>
        <taxon>Fungi</taxon>
        <taxon>Dikarya</taxon>
        <taxon>Basidiomycota</taxon>
        <taxon>Agaricomycotina</taxon>
        <taxon>Agaricomycetes</taxon>
        <taxon>Polyporales</taxon>
        <taxon>Gelatoporiaceae</taxon>
        <taxon>Obba</taxon>
    </lineage>
</organism>
<protein>
    <submittedName>
        <fullName evidence="1">Uncharacterized protein</fullName>
    </submittedName>
</protein>
<reference evidence="1 2" key="1">
    <citation type="submission" date="2016-07" db="EMBL/GenBank/DDBJ databases">
        <title>Draft genome of the white-rot fungus Obba rivulosa 3A-2.</title>
        <authorList>
            <consortium name="DOE Joint Genome Institute"/>
            <person name="Miettinen O."/>
            <person name="Riley R."/>
            <person name="Acob R."/>
            <person name="Barry K."/>
            <person name="Cullen D."/>
            <person name="De Vries R."/>
            <person name="Hainaut M."/>
            <person name="Hatakka A."/>
            <person name="Henrissat B."/>
            <person name="Hilden K."/>
            <person name="Kuo R."/>
            <person name="Labutti K."/>
            <person name="Lipzen A."/>
            <person name="Makela M.R."/>
            <person name="Sandor L."/>
            <person name="Spatafora J.W."/>
            <person name="Grigoriev I.V."/>
            <person name="Hibbett D.S."/>
        </authorList>
    </citation>
    <scope>NUCLEOTIDE SEQUENCE [LARGE SCALE GENOMIC DNA]</scope>
    <source>
        <strain evidence="1 2">3A-2</strain>
    </source>
</reference>
<name>A0A8E2DJ03_9APHY</name>
<dbReference type="OrthoDB" id="10325997at2759"/>
<proteinExistence type="predicted"/>
<keyword evidence="2" id="KW-1185">Reference proteome</keyword>
<sequence>MSKIFTSAIEDGSLPPPADELQPVLIVDTRTSPVIPTLALESPLDHAAPYDILLGVLARRSPRQVFSCLATVAHKHTVGPDAIAQLITILESTGESLDDVRKALADTQQYHCHRCHNDYYAADDGLTACVISHDPPQRVKSGIIEYSVFPCCNKYDQPYSTQCYRGMHAPDPEDVDYDRSSAIDCVTNGCRYVKI</sequence>